<evidence type="ECO:0000313" key="6">
    <source>
        <dbReference type="Proteomes" id="UP000823405"/>
    </source>
</evidence>
<keyword evidence="3" id="KW-0998">Cell outer membrane</keyword>
<evidence type="ECO:0000256" key="3">
    <source>
        <dbReference type="ARBA" id="ARBA00023237"/>
    </source>
</evidence>
<dbReference type="InterPro" id="IPR007485">
    <property type="entry name" value="LPS_assembly_LptE"/>
</dbReference>
<dbReference type="Gene3D" id="3.30.160.150">
    <property type="entry name" value="Lipoprotein like domain"/>
    <property type="match status" value="1"/>
</dbReference>
<keyword evidence="6" id="KW-1185">Reference proteome</keyword>
<dbReference type="GO" id="GO:0015920">
    <property type="term" value="P:lipopolysaccharide transport"/>
    <property type="evidence" value="ECO:0007669"/>
    <property type="project" value="TreeGrafter"/>
</dbReference>
<evidence type="ECO:0000313" key="5">
    <source>
        <dbReference type="EMBL" id="KAG0319019.1"/>
    </source>
</evidence>
<evidence type="ECO:0000256" key="2">
    <source>
        <dbReference type="ARBA" id="ARBA00023136"/>
    </source>
</evidence>
<dbReference type="Pfam" id="PF04390">
    <property type="entry name" value="LptE"/>
    <property type="match status" value="1"/>
</dbReference>
<dbReference type="PROSITE" id="PS51257">
    <property type="entry name" value="PROKAR_LIPOPROTEIN"/>
    <property type="match status" value="1"/>
</dbReference>
<comment type="caution">
    <text evidence="5">The sequence shown here is derived from an EMBL/GenBank/DDBJ whole genome shotgun (WGS) entry which is preliminary data.</text>
</comment>
<sequence>MLSTRVAAVPIFFILILLAACGFQLKGQQDYAFKRLYIEPSGTASPSMIVRVKRMIQTGSDTVIVAATHDADAILSVSAARNQRALSLTAQGVVEEYELATSVVYALTSTDGTVLIPTSMIRLNRAMTYNDRYALAKQAESELLYRDMENDATDQLMRRLALVHTLKPAQ</sequence>
<dbReference type="Proteomes" id="UP000823405">
    <property type="component" value="Unassembled WGS sequence"/>
</dbReference>
<feature type="signal peptide" evidence="4">
    <location>
        <begin position="1"/>
        <end position="22"/>
    </location>
</feature>
<reference evidence="5" key="1">
    <citation type="journal article" date="2020" name="Fungal Divers.">
        <title>Resolving the Mortierellaceae phylogeny through synthesis of multi-gene phylogenetics and phylogenomics.</title>
        <authorList>
            <person name="Vandepol N."/>
            <person name="Liber J."/>
            <person name="Desiro A."/>
            <person name="Na H."/>
            <person name="Kennedy M."/>
            <person name="Barry K."/>
            <person name="Grigoriev I.V."/>
            <person name="Miller A.N."/>
            <person name="O'Donnell K."/>
            <person name="Stajich J.E."/>
            <person name="Bonito G."/>
        </authorList>
    </citation>
    <scope>NUCLEOTIDE SEQUENCE</scope>
    <source>
        <strain evidence="5">NVP60</strain>
    </source>
</reference>
<gene>
    <name evidence="5" type="ORF">BGZ97_002881</name>
</gene>
<evidence type="ECO:0008006" key="7">
    <source>
        <dbReference type="Google" id="ProtNLM"/>
    </source>
</evidence>
<keyword evidence="1 4" id="KW-0732">Signal</keyword>
<dbReference type="GO" id="GO:1990351">
    <property type="term" value="C:transporter complex"/>
    <property type="evidence" value="ECO:0007669"/>
    <property type="project" value="TreeGrafter"/>
</dbReference>
<accession>A0A9P6USL5</accession>
<dbReference type="EMBL" id="JAAAIN010000166">
    <property type="protein sequence ID" value="KAG0319019.1"/>
    <property type="molecule type" value="Genomic_DNA"/>
</dbReference>
<keyword evidence="2" id="KW-0472">Membrane</keyword>
<dbReference type="GO" id="GO:0019867">
    <property type="term" value="C:outer membrane"/>
    <property type="evidence" value="ECO:0007669"/>
    <property type="project" value="InterPro"/>
</dbReference>
<organism evidence="5 6">
    <name type="scientific">Linnemannia gamsii</name>
    <dbReference type="NCBI Taxonomy" id="64522"/>
    <lineage>
        <taxon>Eukaryota</taxon>
        <taxon>Fungi</taxon>
        <taxon>Fungi incertae sedis</taxon>
        <taxon>Mucoromycota</taxon>
        <taxon>Mortierellomycotina</taxon>
        <taxon>Mortierellomycetes</taxon>
        <taxon>Mortierellales</taxon>
        <taxon>Mortierellaceae</taxon>
        <taxon>Linnemannia</taxon>
    </lineage>
</organism>
<dbReference type="GO" id="GO:0001530">
    <property type="term" value="F:lipopolysaccharide binding"/>
    <property type="evidence" value="ECO:0007669"/>
    <property type="project" value="TreeGrafter"/>
</dbReference>
<protein>
    <recommendedName>
        <fullName evidence="7">LPS-assembly lipoprotein LptE</fullName>
    </recommendedName>
</protein>
<evidence type="ECO:0000256" key="1">
    <source>
        <dbReference type="ARBA" id="ARBA00022729"/>
    </source>
</evidence>
<name>A0A9P6USL5_9FUNG</name>
<proteinExistence type="inferred from homology"/>
<feature type="chain" id="PRO_5040283413" description="LPS-assembly lipoprotein LptE" evidence="4">
    <location>
        <begin position="23"/>
        <end position="170"/>
    </location>
</feature>
<evidence type="ECO:0000256" key="4">
    <source>
        <dbReference type="SAM" id="SignalP"/>
    </source>
</evidence>
<dbReference type="AlphaFoldDB" id="A0A9P6USL5"/>
<dbReference type="HAMAP" id="MF_01186">
    <property type="entry name" value="LPS_assembly_LptE"/>
    <property type="match status" value="1"/>
</dbReference>
<dbReference type="PANTHER" id="PTHR38098">
    <property type="entry name" value="LPS-ASSEMBLY LIPOPROTEIN LPTE"/>
    <property type="match status" value="1"/>
</dbReference>
<dbReference type="PANTHER" id="PTHR38098:SF1">
    <property type="entry name" value="LPS-ASSEMBLY LIPOPROTEIN LPTE"/>
    <property type="match status" value="1"/>
</dbReference>